<dbReference type="AlphaFoldDB" id="A0A9C7Q1P5"/>
<name>A0A9C7Q1P5_9RHOD</name>
<dbReference type="OrthoDB" id="10314224at2759"/>
<keyword evidence="4" id="KW-1185">Reference proteome</keyword>
<evidence type="ECO:0000313" key="3">
    <source>
        <dbReference type="EMBL" id="GJQ14586.1"/>
    </source>
</evidence>
<reference evidence="3" key="1">
    <citation type="journal article" date="2022" name="Proc. Natl. Acad. Sci. U.S.A.">
        <title>Life cycle and functional genomics of the unicellular red alga Galdieria for elucidating algal and plant evolution and industrial use.</title>
        <authorList>
            <person name="Hirooka S."/>
            <person name="Itabashi T."/>
            <person name="Ichinose T.M."/>
            <person name="Onuma R."/>
            <person name="Fujiwara T."/>
            <person name="Yamashita S."/>
            <person name="Jong L.W."/>
            <person name="Tomita R."/>
            <person name="Iwane A.H."/>
            <person name="Miyagishima S.Y."/>
        </authorList>
    </citation>
    <scope>NUCLEOTIDE SEQUENCE</scope>
    <source>
        <strain evidence="3">NBRC 102759</strain>
    </source>
</reference>
<proteinExistence type="predicted"/>
<dbReference type="EMBL" id="BQMJ01000057">
    <property type="protein sequence ID" value="GJQ14586.1"/>
    <property type="molecule type" value="Genomic_DNA"/>
</dbReference>
<keyword evidence="2" id="KW-0812">Transmembrane</keyword>
<accession>A0A9C7Q1P5</accession>
<feature type="transmembrane region" description="Helical" evidence="2">
    <location>
        <begin position="561"/>
        <end position="583"/>
    </location>
</feature>
<dbReference type="Proteomes" id="UP001061958">
    <property type="component" value="Unassembled WGS sequence"/>
</dbReference>
<reference evidence="3" key="2">
    <citation type="submission" date="2022-01" db="EMBL/GenBank/DDBJ databases">
        <authorList>
            <person name="Hirooka S."/>
            <person name="Miyagishima S.Y."/>
        </authorList>
    </citation>
    <scope>NUCLEOTIDE SEQUENCE</scope>
    <source>
        <strain evidence="3">NBRC 102759</strain>
    </source>
</reference>
<keyword evidence="2" id="KW-1133">Transmembrane helix</keyword>
<gene>
    <name evidence="3" type="ORF">GpartN1_g6377.t1</name>
</gene>
<organism evidence="3 4">
    <name type="scientific">Galdieria partita</name>
    <dbReference type="NCBI Taxonomy" id="83374"/>
    <lineage>
        <taxon>Eukaryota</taxon>
        <taxon>Rhodophyta</taxon>
        <taxon>Bangiophyceae</taxon>
        <taxon>Galdieriales</taxon>
        <taxon>Galdieriaceae</taxon>
        <taxon>Galdieria</taxon>
    </lineage>
</organism>
<evidence type="ECO:0000313" key="4">
    <source>
        <dbReference type="Proteomes" id="UP001061958"/>
    </source>
</evidence>
<evidence type="ECO:0000256" key="2">
    <source>
        <dbReference type="SAM" id="Phobius"/>
    </source>
</evidence>
<keyword evidence="2" id="KW-0472">Membrane</keyword>
<feature type="region of interest" description="Disordered" evidence="1">
    <location>
        <begin position="14"/>
        <end position="33"/>
    </location>
</feature>
<protein>
    <submittedName>
        <fullName evidence="3">Uncharacterized protein</fullName>
    </submittedName>
</protein>
<sequence>MDKWKQEVKHPLYYETNKQRSTPSSSAGGGMEPSDAYYEEDLLKVGDFISNWDGLLDENLGSILKNVLPDLEEFGNSTCQAEQGAFEGKLPPKEADLDVSQVTMESTEQILSELDTFQLANKFYEVIDRAWFQSVAPWKFCLMIYQVRDPKIRSIAENDMNRQDTNIVVCTDYLSQSRQDVGTCCNMKDEILFPKEQYILANCLVRRILHGGGGESPILFRFFREAMNVGYILPRRAMETIMCLFFHHLNITNRYLREDSTSIYWVDYLNSIYGNSFPVELFDWKGLNVEHVYSSMQWIHCIIDLMENFRFDTQAEESFQSKLILMVTELLIRFHLEPWPLVGGREETLSLVNNRREEDEKAYMEEEVVQVDSRVCGLFNDYRTVALIRVCGRRHQSIWKNLTSWVESCTNKDLKSVKLSVLIDGFILSWIDKNQISLEKQMDIESFTKEFYDSRKLGDLITSKIYNFWMGPYDPSNREQLGRALEELAKAASYQREKMGTGQRYYQLLKQHFHILKETLKQCLSCTHWSHFQERWGDQSSIVSELSWLLYKSTSFPLDEYMSMIIGFSLTLLVVMYCAWNIYSCYQPNSATRISWFQDLLEKWIRGHSLYSSRVLSSVILWILYFSFHAKLVTGSVSTFFRMVGGMYLIRNLGLFESQIASSLCWIILDELDKTTEPSTFFFSDRWPHRMMNRGKWISE</sequence>
<comment type="caution">
    <text evidence="3">The sequence shown here is derived from an EMBL/GenBank/DDBJ whole genome shotgun (WGS) entry which is preliminary data.</text>
</comment>
<evidence type="ECO:0000256" key="1">
    <source>
        <dbReference type="SAM" id="MobiDB-lite"/>
    </source>
</evidence>